<reference evidence="4" key="2">
    <citation type="submission" date="2015-07" db="EMBL/GenBank/DDBJ databases">
        <title>Contrasting host-pathogen interactions and genome evolution in two generalist and specialist microsporidian pathogens of mosquitoes.</title>
        <authorList>
            <consortium name="The Broad Institute Genomics Platform"/>
            <consortium name="The Broad Institute Genome Sequencing Center for Infectious Disease"/>
            <person name="Cuomo C.A."/>
            <person name="Sanscrainte N.D."/>
            <person name="Goldberg J.M."/>
            <person name="Heiman D."/>
            <person name="Young S."/>
            <person name="Zeng Q."/>
            <person name="Becnel J.J."/>
            <person name="Birren B.W."/>
        </authorList>
    </citation>
    <scope>NUCLEOTIDE SEQUENCE [LARGE SCALE GENOMIC DNA]</scope>
    <source>
        <strain evidence="4">USNM 41457</strain>
    </source>
</reference>
<evidence type="ECO:0000313" key="3">
    <source>
        <dbReference type="EMBL" id="EJW02067.1"/>
    </source>
</evidence>
<accession>J9DL40</accession>
<keyword evidence="1" id="KW-0472">Membrane</keyword>
<feature type="signal peptide" evidence="2">
    <location>
        <begin position="1"/>
        <end position="17"/>
    </location>
</feature>
<dbReference type="EMBL" id="AFBI03000092">
    <property type="protein sequence ID" value="EJW02067.1"/>
    <property type="molecule type" value="Genomic_DNA"/>
</dbReference>
<dbReference type="Proteomes" id="UP000003163">
    <property type="component" value="Unassembled WGS sequence"/>
</dbReference>
<comment type="caution">
    <text evidence="3">The sequence shown here is derived from an EMBL/GenBank/DDBJ whole genome shotgun (WGS) entry which is preliminary data.</text>
</comment>
<dbReference type="HOGENOM" id="CLU_122466_0_0_1"/>
<evidence type="ECO:0000256" key="1">
    <source>
        <dbReference type="SAM" id="Phobius"/>
    </source>
</evidence>
<evidence type="ECO:0008006" key="5">
    <source>
        <dbReference type="Google" id="ProtNLM"/>
    </source>
</evidence>
<dbReference type="AlphaFoldDB" id="J9DL40"/>
<feature type="chain" id="PRO_5003823187" description="GOLD domain-containing protein" evidence="2">
    <location>
        <begin position="18"/>
        <end position="191"/>
    </location>
</feature>
<dbReference type="InParanoid" id="J9DL40"/>
<sequence>MKNLLVCTIFLYKLVSAFKIEIPRKEDIVFEKFKYKEKPTKYEHHEEKNGELSALIKDDSDRIITRCKTNYTVMHIGSKDDLNLTFILTNDSGNDMDVFIRLPDVDKEIVTPFGGSIGDGMDLVASIKEGATKSTHYQEMFLKNLNDHEAMTKSGLRMVKILIGIEIIGSFICVYFSHRRLIGLFENKRRI</sequence>
<reference evidence="3 4" key="1">
    <citation type="submission" date="2011-08" db="EMBL/GenBank/DDBJ databases">
        <authorList>
            <person name="Liu Z.J."/>
            <person name="Shi F.L."/>
            <person name="Lu J.Q."/>
            <person name="Li M."/>
            <person name="Wang Z.L."/>
        </authorList>
    </citation>
    <scope>NUCLEOTIDE SEQUENCE [LARGE SCALE GENOMIC DNA]</scope>
    <source>
        <strain evidence="3 4">USNM 41457</strain>
    </source>
</reference>
<keyword evidence="2" id="KW-0732">Signal</keyword>
<feature type="non-terminal residue" evidence="3">
    <location>
        <position position="1"/>
    </location>
</feature>
<protein>
    <recommendedName>
        <fullName evidence="5">GOLD domain-containing protein</fullName>
    </recommendedName>
</protein>
<evidence type="ECO:0000313" key="4">
    <source>
        <dbReference type="Proteomes" id="UP000003163"/>
    </source>
</evidence>
<keyword evidence="1" id="KW-0812">Transmembrane</keyword>
<proteinExistence type="predicted"/>
<gene>
    <name evidence="3" type="ORF">EDEG_03491</name>
</gene>
<keyword evidence="4" id="KW-1185">Reference proteome</keyword>
<keyword evidence="1" id="KW-1133">Transmembrane helix</keyword>
<feature type="transmembrane region" description="Helical" evidence="1">
    <location>
        <begin position="158"/>
        <end position="178"/>
    </location>
</feature>
<organism evidence="3 4">
    <name type="scientific">Edhazardia aedis (strain USNM 41457)</name>
    <name type="common">Microsporidian parasite</name>
    <dbReference type="NCBI Taxonomy" id="1003232"/>
    <lineage>
        <taxon>Eukaryota</taxon>
        <taxon>Fungi</taxon>
        <taxon>Fungi incertae sedis</taxon>
        <taxon>Microsporidia</taxon>
        <taxon>Edhazardia</taxon>
    </lineage>
</organism>
<evidence type="ECO:0000256" key="2">
    <source>
        <dbReference type="SAM" id="SignalP"/>
    </source>
</evidence>
<dbReference type="VEuPathDB" id="MicrosporidiaDB:EDEG_03491"/>
<name>J9DL40_EDHAE</name>